<dbReference type="GO" id="GO:0006098">
    <property type="term" value="P:pentose-phosphate shunt"/>
    <property type="evidence" value="ECO:0007669"/>
    <property type="project" value="UniProtKB-UniPathway"/>
</dbReference>
<comment type="similarity">
    <text evidence="4 7">Belongs to the glucosamine/galactosamine-6-phosphate isomerase family. 6-phosphogluconolactonase subfamily.</text>
</comment>
<comment type="caution">
    <text evidence="9">The sequence shown here is derived from an EMBL/GenBank/DDBJ whole genome shotgun (WGS) entry which is preliminary data.</text>
</comment>
<dbReference type="Proteomes" id="UP000252167">
    <property type="component" value="Unassembled WGS sequence"/>
</dbReference>
<protein>
    <recommendedName>
        <fullName evidence="6 7">6-phosphogluconolactonase</fullName>
        <shortName evidence="7">6PGL</shortName>
        <ecNumber evidence="5 7">3.1.1.31</ecNumber>
    </recommendedName>
</protein>
<accession>A0A365YPU4</accession>
<keyword evidence="7" id="KW-0378">Hydrolase</keyword>
<evidence type="ECO:0000256" key="6">
    <source>
        <dbReference type="ARBA" id="ARBA00020337"/>
    </source>
</evidence>
<dbReference type="EC" id="3.1.1.31" evidence="5 7"/>
<dbReference type="UniPathway" id="UPA00115">
    <property type="reaction ID" value="UER00409"/>
</dbReference>
<dbReference type="GO" id="GO:0005975">
    <property type="term" value="P:carbohydrate metabolic process"/>
    <property type="evidence" value="ECO:0007669"/>
    <property type="project" value="UniProtKB-UniRule"/>
</dbReference>
<dbReference type="PANTHER" id="PTHR11054">
    <property type="entry name" value="6-PHOSPHOGLUCONOLACTONASE"/>
    <property type="match status" value="1"/>
</dbReference>
<comment type="pathway">
    <text evidence="3 7">Carbohydrate degradation; pentose phosphate pathway; D-ribulose 5-phosphate from D-glucose 6-phosphate (oxidative stage): step 2/3.</text>
</comment>
<dbReference type="InterPro" id="IPR037171">
    <property type="entry name" value="NagB/RpiA_transferase-like"/>
</dbReference>
<dbReference type="InterPro" id="IPR039104">
    <property type="entry name" value="6PGL"/>
</dbReference>
<comment type="catalytic activity">
    <reaction evidence="1 7">
        <text>6-phospho-D-glucono-1,5-lactone + H2O = 6-phospho-D-gluconate + H(+)</text>
        <dbReference type="Rhea" id="RHEA:12556"/>
        <dbReference type="ChEBI" id="CHEBI:15377"/>
        <dbReference type="ChEBI" id="CHEBI:15378"/>
        <dbReference type="ChEBI" id="CHEBI:57955"/>
        <dbReference type="ChEBI" id="CHEBI:58759"/>
        <dbReference type="EC" id="3.1.1.31"/>
    </reaction>
</comment>
<dbReference type="SUPFAM" id="SSF100950">
    <property type="entry name" value="NagB/RpiA/CoA transferase-like"/>
    <property type="match status" value="1"/>
</dbReference>
<dbReference type="InterPro" id="IPR005900">
    <property type="entry name" value="6-phosphogluconolactonase_DevB"/>
</dbReference>
<dbReference type="EMBL" id="POAF01000001">
    <property type="protein sequence ID" value="RBM04043.1"/>
    <property type="molecule type" value="Genomic_DNA"/>
</dbReference>
<evidence type="ECO:0000256" key="1">
    <source>
        <dbReference type="ARBA" id="ARBA00000832"/>
    </source>
</evidence>
<feature type="domain" description="Glucosamine/galactosamine-6-phosphate isomerase" evidence="8">
    <location>
        <begin position="11"/>
        <end position="236"/>
    </location>
</feature>
<dbReference type="GO" id="GO:0017057">
    <property type="term" value="F:6-phosphogluconolactonase activity"/>
    <property type="evidence" value="ECO:0007669"/>
    <property type="project" value="UniProtKB-UniRule"/>
</dbReference>
<evidence type="ECO:0000256" key="4">
    <source>
        <dbReference type="ARBA" id="ARBA00010662"/>
    </source>
</evidence>
<sequence>MIARQIVIHEDLAATAHGIAARLVTSIADAIAARGVAHVVLTGGSLGIATLAAVAENPARVSVDWSKVHFWWGDERFVPADSADRNAGQAEVLFAALDQLGLDRETVHAMGSTDQYDCAEDAAAAYTALLAQEAPEGAASPAFDVLMLGMGPDSHVASLFPNHTRSAELGAIAIHDSPKPPPHRVSLTMGTINSAREVWLLVAGAEKAPALAAAQHEVNEAAVPASAVQGTQATRWLVDRAAATLL</sequence>
<evidence type="ECO:0000313" key="10">
    <source>
        <dbReference type="Proteomes" id="UP000252167"/>
    </source>
</evidence>
<dbReference type="NCBIfam" id="TIGR01198">
    <property type="entry name" value="pgl"/>
    <property type="match status" value="1"/>
</dbReference>
<keyword evidence="10" id="KW-1185">Reference proteome</keyword>
<evidence type="ECO:0000256" key="5">
    <source>
        <dbReference type="ARBA" id="ARBA00013198"/>
    </source>
</evidence>
<dbReference type="Pfam" id="PF01182">
    <property type="entry name" value="Glucosamine_iso"/>
    <property type="match status" value="1"/>
</dbReference>
<name>A0A365YPU4_9MICC</name>
<dbReference type="CDD" id="cd01400">
    <property type="entry name" value="6PGL"/>
    <property type="match status" value="1"/>
</dbReference>
<dbReference type="PANTHER" id="PTHR11054:SF0">
    <property type="entry name" value="6-PHOSPHOGLUCONOLACTONASE"/>
    <property type="match status" value="1"/>
</dbReference>
<dbReference type="Gene3D" id="3.40.50.1360">
    <property type="match status" value="1"/>
</dbReference>
<dbReference type="AlphaFoldDB" id="A0A365YPU4"/>
<dbReference type="RefSeq" id="WP_113606386.1">
    <property type="nucleotide sequence ID" value="NZ_POAF01000001.1"/>
</dbReference>
<evidence type="ECO:0000256" key="2">
    <source>
        <dbReference type="ARBA" id="ARBA00002681"/>
    </source>
</evidence>
<organism evidence="9 10">
    <name type="scientific">Glutamicibacter soli</name>
    <dbReference type="NCBI Taxonomy" id="453836"/>
    <lineage>
        <taxon>Bacteria</taxon>
        <taxon>Bacillati</taxon>
        <taxon>Actinomycetota</taxon>
        <taxon>Actinomycetes</taxon>
        <taxon>Micrococcales</taxon>
        <taxon>Micrococcaceae</taxon>
        <taxon>Glutamicibacter</taxon>
    </lineage>
</organism>
<gene>
    <name evidence="7 9" type="primary">pgl</name>
    <name evidence="9" type="ORF">C1H84_01735</name>
</gene>
<reference evidence="9 10" key="1">
    <citation type="submission" date="2018-01" db="EMBL/GenBank/DDBJ databases">
        <title>Glutamicibacter soli strain NHPC-3 Whole genome sequence and assembly.</title>
        <authorList>
            <person name="Choudhury P."/>
            <person name="Gupta D."/>
            <person name="Sengupta K."/>
            <person name="Jawed A."/>
            <person name="Sultana N."/>
            <person name="Saha P."/>
        </authorList>
    </citation>
    <scope>NUCLEOTIDE SEQUENCE [LARGE SCALE GENOMIC DNA]</scope>
    <source>
        <strain evidence="9 10">NHPC-3</strain>
    </source>
</reference>
<evidence type="ECO:0000256" key="7">
    <source>
        <dbReference type="RuleBase" id="RU365095"/>
    </source>
</evidence>
<comment type="function">
    <text evidence="2 7">Hydrolysis of 6-phosphogluconolactone to 6-phosphogluconate.</text>
</comment>
<evidence type="ECO:0000256" key="3">
    <source>
        <dbReference type="ARBA" id="ARBA00004961"/>
    </source>
</evidence>
<evidence type="ECO:0000313" key="9">
    <source>
        <dbReference type="EMBL" id="RBM04043.1"/>
    </source>
</evidence>
<dbReference type="InterPro" id="IPR006148">
    <property type="entry name" value="Glc/Gal-6P_isomerase"/>
</dbReference>
<evidence type="ECO:0000259" key="8">
    <source>
        <dbReference type="Pfam" id="PF01182"/>
    </source>
</evidence>
<proteinExistence type="inferred from homology"/>